<accession>A0A381YCW2</accession>
<name>A0A381YCW2_9ZZZZ</name>
<sequence length="194" mass="21980">MNEHLRKSLAQEAARLIVEHGIRDYGQAKRKAAEQFRVGGASVLPSNAEIESRVLEYQRLFEPELQEKRLRMLRLIAADIMGMLSSFNPRLTGSVLRGTAAINSGIELHLFSDTPESVATALKKNGLVFRDYSHRYRFKGLQWTLVPGFKFQINGEEICTLVFSEMGIRQAPLSPVDQRPMKRVGREQLLALLE</sequence>
<evidence type="ECO:0008006" key="2">
    <source>
        <dbReference type="Google" id="ProtNLM"/>
    </source>
</evidence>
<protein>
    <recommendedName>
        <fullName evidence="2">Nucleotidyltransferase</fullName>
    </recommendedName>
</protein>
<dbReference type="AlphaFoldDB" id="A0A381YCW2"/>
<gene>
    <name evidence="1" type="ORF">METZ01_LOCUS127237</name>
</gene>
<dbReference type="EMBL" id="UINC01017835">
    <property type="protein sequence ID" value="SVA74383.1"/>
    <property type="molecule type" value="Genomic_DNA"/>
</dbReference>
<proteinExistence type="predicted"/>
<reference evidence="1" key="1">
    <citation type="submission" date="2018-05" db="EMBL/GenBank/DDBJ databases">
        <authorList>
            <person name="Lanie J.A."/>
            <person name="Ng W.-L."/>
            <person name="Kazmierczak K.M."/>
            <person name="Andrzejewski T.M."/>
            <person name="Davidsen T.M."/>
            <person name="Wayne K.J."/>
            <person name="Tettelin H."/>
            <person name="Glass J.I."/>
            <person name="Rusch D."/>
            <person name="Podicherti R."/>
            <person name="Tsui H.-C.T."/>
            <person name="Winkler M.E."/>
        </authorList>
    </citation>
    <scope>NUCLEOTIDE SEQUENCE</scope>
</reference>
<organism evidence="1">
    <name type="scientific">marine metagenome</name>
    <dbReference type="NCBI Taxonomy" id="408172"/>
    <lineage>
        <taxon>unclassified sequences</taxon>
        <taxon>metagenomes</taxon>
        <taxon>ecological metagenomes</taxon>
    </lineage>
</organism>
<evidence type="ECO:0000313" key="1">
    <source>
        <dbReference type="EMBL" id="SVA74383.1"/>
    </source>
</evidence>